<feature type="region of interest" description="Disordered" evidence="1">
    <location>
        <begin position="1"/>
        <end position="32"/>
    </location>
</feature>
<accession>A0A8B9YX53</accession>
<organism evidence="2 3">
    <name type="scientific">Buteo japonicus</name>
    <dbReference type="NCBI Taxonomy" id="224669"/>
    <lineage>
        <taxon>Eukaryota</taxon>
        <taxon>Metazoa</taxon>
        <taxon>Chordata</taxon>
        <taxon>Craniata</taxon>
        <taxon>Vertebrata</taxon>
        <taxon>Euteleostomi</taxon>
        <taxon>Archelosauria</taxon>
        <taxon>Archosauria</taxon>
        <taxon>Dinosauria</taxon>
        <taxon>Saurischia</taxon>
        <taxon>Theropoda</taxon>
        <taxon>Coelurosauria</taxon>
        <taxon>Aves</taxon>
        <taxon>Neognathae</taxon>
        <taxon>Neoaves</taxon>
        <taxon>Telluraves</taxon>
        <taxon>Accipitrimorphae</taxon>
        <taxon>Accipitriformes</taxon>
        <taxon>Accipitridae</taxon>
        <taxon>Accipitrinae</taxon>
        <taxon>Buteo</taxon>
    </lineage>
</organism>
<reference evidence="2" key="2">
    <citation type="submission" date="2025-09" db="UniProtKB">
        <authorList>
            <consortium name="Ensembl"/>
        </authorList>
    </citation>
    <scope>IDENTIFICATION</scope>
</reference>
<name>A0A8B9YX53_9AVES</name>
<protein>
    <submittedName>
        <fullName evidence="2">Uncharacterized protein</fullName>
    </submittedName>
</protein>
<reference evidence="2" key="1">
    <citation type="submission" date="2025-08" db="UniProtKB">
        <authorList>
            <consortium name="Ensembl"/>
        </authorList>
    </citation>
    <scope>IDENTIFICATION</scope>
</reference>
<dbReference type="Ensembl" id="ENSBJAT00000000059.1">
    <property type="protein sequence ID" value="ENSBJAP00000000057.1"/>
    <property type="gene ID" value="ENSBJAG00000000063.1"/>
</dbReference>
<dbReference type="Proteomes" id="UP000694555">
    <property type="component" value="Unplaced"/>
</dbReference>
<dbReference type="AlphaFoldDB" id="A0A8B9YX53"/>
<sequence>MPSSWCTPSCWPSTPAATPAPSALPTCSSSSSWCRTCTPARAPRRSSAPRSPSVHLCLGAAFRALLCPSRASWVGAGCLIPVGG</sequence>
<evidence type="ECO:0000313" key="2">
    <source>
        <dbReference type="Ensembl" id="ENSBJAP00000000057.1"/>
    </source>
</evidence>
<evidence type="ECO:0000313" key="3">
    <source>
        <dbReference type="Proteomes" id="UP000694555"/>
    </source>
</evidence>
<proteinExistence type="predicted"/>
<keyword evidence="3" id="KW-1185">Reference proteome</keyword>
<evidence type="ECO:0000256" key="1">
    <source>
        <dbReference type="SAM" id="MobiDB-lite"/>
    </source>
</evidence>